<feature type="domain" description="C2H2-type" evidence="10">
    <location>
        <begin position="57"/>
        <end position="84"/>
    </location>
</feature>
<evidence type="ECO:0000256" key="7">
    <source>
        <dbReference type="ARBA" id="ARBA00023242"/>
    </source>
</evidence>
<keyword evidence="2" id="KW-0479">Metal-binding</keyword>
<evidence type="ECO:0000256" key="6">
    <source>
        <dbReference type="ARBA" id="ARBA00023163"/>
    </source>
</evidence>
<dbReference type="EMBL" id="ML986642">
    <property type="protein sequence ID" value="KAF2262247.1"/>
    <property type="molecule type" value="Genomic_DNA"/>
</dbReference>
<dbReference type="InterPro" id="IPR051061">
    <property type="entry name" value="Zinc_finger_trans_reg"/>
</dbReference>
<evidence type="ECO:0000256" key="2">
    <source>
        <dbReference type="ARBA" id="ARBA00022723"/>
    </source>
</evidence>
<feature type="compositionally biased region" description="Polar residues" evidence="9">
    <location>
        <begin position="281"/>
        <end position="303"/>
    </location>
</feature>
<reference evidence="12" key="1">
    <citation type="journal article" date="2020" name="Stud. Mycol.">
        <title>101 Dothideomycetes genomes: A test case for predicting lifestyles and emergence of pathogens.</title>
        <authorList>
            <person name="Haridas S."/>
            <person name="Albert R."/>
            <person name="Binder M."/>
            <person name="Bloem J."/>
            <person name="LaButti K."/>
            <person name="Salamov A."/>
            <person name="Andreopoulos B."/>
            <person name="Baker S."/>
            <person name="Barry K."/>
            <person name="Bills G."/>
            <person name="Bluhm B."/>
            <person name="Cannon C."/>
            <person name="Castanera R."/>
            <person name="Culley D."/>
            <person name="Daum C."/>
            <person name="Ezra D."/>
            <person name="Gonzalez J."/>
            <person name="Henrissat B."/>
            <person name="Kuo A."/>
            <person name="Liang C."/>
            <person name="Lipzen A."/>
            <person name="Lutzoni F."/>
            <person name="Magnuson J."/>
            <person name="Mondo S."/>
            <person name="Nolan M."/>
            <person name="Ohm R."/>
            <person name="Pangilinan J."/>
            <person name="Park H.-J."/>
            <person name="Ramirez L."/>
            <person name="Alfaro M."/>
            <person name="Sun H."/>
            <person name="Tritt A."/>
            <person name="Yoshinaga Y."/>
            <person name="Zwiers L.-H."/>
            <person name="Turgeon B."/>
            <person name="Goodwin S."/>
            <person name="Spatafora J."/>
            <person name="Crous P."/>
            <person name="Grigoriev I."/>
        </authorList>
    </citation>
    <scope>NUCLEOTIDE SEQUENCE [LARGE SCALE GENOMIC DNA]</scope>
    <source>
        <strain evidence="12">CBS 304.66</strain>
    </source>
</reference>
<keyword evidence="5" id="KW-0805">Transcription regulation</keyword>
<keyword evidence="4" id="KW-0862">Zinc</keyword>
<gene>
    <name evidence="11" type="ORF">CC78DRAFT_569857</name>
</gene>
<name>A0A9P4K6M2_9PLEO</name>
<feature type="compositionally biased region" description="Basic residues" evidence="9">
    <location>
        <begin position="316"/>
        <end position="328"/>
    </location>
</feature>
<dbReference type="GO" id="GO:0005634">
    <property type="term" value="C:nucleus"/>
    <property type="evidence" value="ECO:0007669"/>
    <property type="project" value="UniProtKB-SubCell"/>
</dbReference>
<dbReference type="GO" id="GO:0006357">
    <property type="term" value="P:regulation of transcription by RNA polymerase II"/>
    <property type="evidence" value="ECO:0007669"/>
    <property type="project" value="TreeGrafter"/>
</dbReference>
<dbReference type="GO" id="GO:0008270">
    <property type="term" value="F:zinc ion binding"/>
    <property type="evidence" value="ECO:0007669"/>
    <property type="project" value="UniProtKB-KW"/>
</dbReference>
<feature type="region of interest" description="Disordered" evidence="9">
    <location>
        <begin position="457"/>
        <end position="499"/>
    </location>
</feature>
<comment type="caution">
    <text evidence="11">The sequence shown here is derived from an EMBL/GenBank/DDBJ whole genome shotgun (WGS) entry which is preliminary data.</text>
</comment>
<dbReference type="PROSITE" id="PS00028">
    <property type="entry name" value="ZINC_FINGER_C2H2_1"/>
    <property type="match status" value="1"/>
</dbReference>
<proteinExistence type="predicted"/>
<dbReference type="InterPro" id="IPR013087">
    <property type="entry name" value="Znf_C2H2_type"/>
</dbReference>
<keyword evidence="6" id="KW-0804">Transcription</keyword>
<evidence type="ECO:0000256" key="4">
    <source>
        <dbReference type="ARBA" id="ARBA00022833"/>
    </source>
</evidence>
<dbReference type="PROSITE" id="PS50157">
    <property type="entry name" value="ZINC_FINGER_C2H2_2"/>
    <property type="match status" value="1"/>
</dbReference>
<evidence type="ECO:0000256" key="3">
    <source>
        <dbReference type="ARBA" id="ARBA00022771"/>
    </source>
</evidence>
<keyword evidence="3 8" id="KW-0863">Zinc-finger</keyword>
<dbReference type="Proteomes" id="UP000800093">
    <property type="component" value="Unassembled WGS sequence"/>
</dbReference>
<feature type="compositionally biased region" description="Basic and acidic residues" evidence="9">
    <location>
        <begin position="304"/>
        <end position="315"/>
    </location>
</feature>
<evidence type="ECO:0000259" key="10">
    <source>
        <dbReference type="PROSITE" id="PS50157"/>
    </source>
</evidence>
<feature type="region of interest" description="Disordered" evidence="9">
    <location>
        <begin position="149"/>
        <end position="174"/>
    </location>
</feature>
<evidence type="ECO:0000313" key="12">
    <source>
        <dbReference type="Proteomes" id="UP000800093"/>
    </source>
</evidence>
<sequence length="533" mass="61535">MADILGDIDSSHRVLYSRVESNFFPNISSVNQRWSGEDRSSSIARRKKLVEPSEVFRACRDCKREFKRSCDLTKHEKSHNRPWKCPEEFCKYFELGWPTEKERDRHVNDKHETSAPQFKCLYPPCTYASKRESNCKQHMEKAHGWQYVRSKSNSRKKAVDSDSSTTPKPMTPLVSCSPFTAEDTSFQIFNLDSSYTQLESDISFNAGDFTLFATDNVFPNNDFLGNSPGPLYGFPNLVLNAPVLDPVTDTLKHSESLESDSSTIPSDLGFYKKTSATGHHNRDIWTQSPLPYENNSDRFQSGQRKSEQQQTEGKHLFKKRKKKIQKRDKKRLMSCIFRKFQPNTYNFGNSKFKTCHTTSHEYVSTLIRHLERYHNTHVCHKCLANFGSQKASLEHKETSNCVSTTGSQEDKWQILYENLCGDGIKHDPTFERAYSSSMPSPFPSNIVVNEFETGEKYGRSNPFSRLPTPKAQLQTPPRSRENTSQPEQTISSEERRELEHLREENTKLLRENNTLLRRLLQWESVCVPDLSAD</sequence>
<keyword evidence="12" id="KW-1185">Reference proteome</keyword>
<feature type="compositionally biased region" description="Polar residues" evidence="9">
    <location>
        <begin position="471"/>
        <end position="491"/>
    </location>
</feature>
<dbReference type="AlphaFoldDB" id="A0A9P4K6M2"/>
<dbReference type="SMART" id="SM00355">
    <property type="entry name" value="ZnF_C2H2"/>
    <property type="match status" value="3"/>
</dbReference>
<evidence type="ECO:0000256" key="1">
    <source>
        <dbReference type="ARBA" id="ARBA00004123"/>
    </source>
</evidence>
<dbReference type="PANTHER" id="PTHR46179">
    <property type="entry name" value="ZINC FINGER PROTEIN"/>
    <property type="match status" value="1"/>
</dbReference>
<organism evidence="11 12">
    <name type="scientific">Lojkania enalia</name>
    <dbReference type="NCBI Taxonomy" id="147567"/>
    <lineage>
        <taxon>Eukaryota</taxon>
        <taxon>Fungi</taxon>
        <taxon>Dikarya</taxon>
        <taxon>Ascomycota</taxon>
        <taxon>Pezizomycotina</taxon>
        <taxon>Dothideomycetes</taxon>
        <taxon>Pleosporomycetidae</taxon>
        <taxon>Pleosporales</taxon>
        <taxon>Pleosporales incertae sedis</taxon>
        <taxon>Lojkania</taxon>
    </lineage>
</organism>
<keyword evidence="7" id="KW-0539">Nucleus</keyword>
<comment type="subcellular location">
    <subcellularLocation>
        <location evidence="1">Nucleus</location>
    </subcellularLocation>
</comment>
<feature type="region of interest" description="Disordered" evidence="9">
    <location>
        <begin position="281"/>
        <end position="328"/>
    </location>
</feature>
<dbReference type="OrthoDB" id="9368434at2759"/>
<evidence type="ECO:0000256" key="8">
    <source>
        <dbReference type="PROSITE-ProRule" id="PRU00042"/>
    </source>
</evidence>
<evidence type="ECO:0000256" key="9">
    <source>
        <dbReference type="SAM" id="MobiDB-lite"/>
    </source>
</evidence>
<protein>
    <recommendedName>
        <fullName evidence="10">C2H2-type domain-containing protein</fullName>
    </recommendedName>
</protein>
<accession>A0A9P4K6M2</accession>
<evidence type="ECO:0000256" key="5">
    <source>
        <dbReference type="ARBA" id="ARBA00023015"/>
    </source>
</evidence>
<evidence type="ECO:0000313" key="11">
    <source>
        <dbReference type="EMBL" id="KAF2262247.1"/>
    </source>
</evidence>
<dbReference type="PANTHER" id="PTHR46179:SF13">
    <property type="entry name" value="C2H2-TYPE DOMAIN-CONTAINING PROTEIN"/>
    <property type="match status" value="1"/>
</dbReference>